<dbReference type="InterPro" id="IPR036291">
    <property type="entry name" value="NAD(P)-bd_dom_sf"/>
</dbReference>
<evidence type="ECO:0000313" key="4">
    <source>
        <dbReference type="Proteomes" id="UP000733379"/>
    </source>
</evidence>
<dbReference type="EMBL" id="JAHKNI010000007">
    <property type="protein sequence ID" value="MBU3064308.1"/>
    <property type="molecule type" value="Genomic_DNA"/>
</dbReference>
<evidence type="ECO:0000259" key="2">
    <source>
        <dbReference type="Pfam" id="PF03807"/>
    </source>
</evidence>
<dbReference type="PANTHER" id="PTHR14239">
    <property type="entry name" value="DUDULIN-RELATED"/>
    <property type="match status" value="1"/>
</dbReference>
<organism evidence="3 4">
    <name type="scientific">Nocardia albiluteola</name>
    <dbReference type="NCBI Taxonomy" id="2842303"/>
    <lineage>
        <taxon>Bacteria</taxon>
        <taxon>Bacillati</taxon>
        <taxon>Actinomycetota</taxon>
        <taxon>Actinomycetes</taxon>
        <taxon>Mycobacteriales</taxon>
        <taxon>Nocardiaceae</taxon>
        <taxon>Nocardia</taxon>
    </lineage>
</organism>
<proteinExistence type="predicted"/>
<dbReference type="SUPFAM" id="SSF51735">
    <property type="entry name" value="NAD(P)-binding Rossmann-fold domains"/>
    <property type="match status" value="1"/>
</dbReference>
<feature type="domain" description="Pyrroline-5-carboxylate reductase catalytic N-terminal" evidence="2">
    <location>
        <begin position="4"/>
        <end position="81"/>
    </location>
</feature>
<dbReference type="Pfam" id="PF03807">
    <property type="entry name" value="F420_oxidored"/>
    <property type="match status" value="1"/>
</dbReference>
<dbReference type="InterPro" id="IPR028939">
    <property type="entry name" value="P5C_Rdtase_cat_N"/>
</dbReference>
<name>A0ABS6B1Y2_9NOCA</name>
<gene>
    <name evidence="3" type="ORF">KO481_22590</name>
</gene>
<keyword evidence="4" id="KW-1185">Reference proteome</keyword>
<evidence type="ECO:0000256" key="1">
    <source>
        <dbReference type="ARBA" id="ARBA00023002"/>
    </source>
</evidence>
<dbReference type="InterPro" id="IPR051267">
    <property type="entry name" value="STEAP_metalloreductase"/>
</dbReference>
<evidence type="ECO:0000313" key="3">
    <source>
        <dbReference type="EMBL" id="MBU3064308.1"/>
    </source>
</evidence>
<dbReference type="RefSeq" id="WP_215919405.1">
    <property type="nucleotide sequence ID" value="NZ_JAHKNI010000007.1"/>
</dbReference>
<dbReference type="Gene3D" id="3.40.50.720">
    <property type="entry name" value="NAD(P)-binding Rossmann-like Domain"/>
    <property type="match status" value="1"/>
</dbReference>
<comment type="caution">
    <text evidence="3">The sequence shown here is derived from an EMBL/GenBank/DDBJ whole genome shotgun (WGS) entry which is preliminary data.</text>
</comment>
<protein>
    <submittedName>
        <fullName evidence="3">NAD(P)-binding domain-containing protein</fullName>
    </submittedName>
</protein>
<dbReference type="PANTHER" id="PTHR14239:SF10">
    <property type="entry name" value="REDUCTASE"/>
    <property type="match status" value="1"/>
</dbReference>
<reference evidence="3 4" key="1">
    <citation type="submission" date="2021-06" db="EMBL/GenBank/DDBJ databases">
        <title>Actinomycetes sequencing.</title>
        <authorList>
            <person name="Shan Q."/>
        </authorList>
    </citation>
    <scope>NUCLEOTIDE SEQUENCE [LARGE SCALE GENOMIC DNA]</scope>
    <source>
        <strain evidence="3 4">NEAU-G5</strain>
    </source>
</reference>
<dbReference type="Proteomes" id="UP000733379">
    <property type="component" value="Unassembled WGS sequence"/>
</dbReference>
<accession>A0ABS6B1Y2</accession>
<keyword evidence="1" id="KW-0560">Oxidoreductase</keyword>
<sequence length="188" mass="19540">MRNIAIIGTGRVGRAVGAALTAAGYRVAYGSRTPGAGSLGVTEALVGSDVIVVATPSAAARDFARDHGSALAGTLVLDATNDVMAVPANAAAAFAEHAPKCRYARVFNSVGTEVLIDPLFDGDPADMYYSCAPADQTQLDELITAVGLRPVYVGDQAYDVVDGVMRLWLTLAMGQGHGRDIAFRLVTR</sequence>